<organism evidence="1 2">
    <name type="scientific">Malus baccata</name>
    <name type="common">Siberian crab apple</name>
    <name type="synonym">Pyrus baccata</name>
    <dbReference type="NCBI Taxonomy" id="106549"/>
    <lineage>
        <taxon>Eukaryota</taxon>
        <taxon>Viridiplantae</taxon>
        <taxon>Streptophyta</taxon>
        <taxon>Embryophyta</taxon>
        <taxon>Tracheophyta</taxon>
        <taxon>Spermatophyta</taxon>
        <taxon>Magnoliopsida</taxon>
        <taxon>eudicotyledons</taxon>
        <taxon>Gunneridae</taxon>
        <taxon>Pentapetalae</taxon>
        <taxon>rosids</taxon>
        <taxon>fabids</taxon>
        <taxon>Rosales</taxon>
        <taxon>Rosaceae</taxon>
        <taxon>Amygdaloideae</taxon>
        <taxon>Maleae</taxon>
        <taxon>Malus</taxon>
    </lineage>
</organism>
<dbReference type="Proteomes" id="UP000315295">
    <property type="component" value="Unassembled WGS sequence"/>
</dbReference>
<keyword evidence="2" id="KW-1185">Reference proteome</keyword>
<evidence type="ECO:0000313" key="1">
    <source>
        <dbReference type="EMBL" id="TQE10859.1"/>
    </source>
</evidence>
<accession>A0A540NIM7</accession>
<dbReference type="EMBL" id="VIEB01000036">
    <property type="protein sequence ID" value="TQE10859.1"/>
    <property type="molecule type" value="Genomic_DNA"/>
</dbReference>
<protein>
    <submittedName>
        <fullName evidence="1">Uncharacterized protein</fullName>
    </submittedName>
</protein>
<evidence type="ECO:0000313" key="2">
    <source>
        <dbReference type="Proteomes" id="UP000315295"/>
    </source>
</evidence>
<name>A0A540NIM7_MALBA</name>
<dbReference type="AlphaFoldDB" id="A0A540NIM7"/>
<comment type="caution">
    <text evidence="1">The sequence shown here is derived from an EMBL/GenBank/DDBJ whole genome shotgun (WGS) entry which is preliminary data.</text>
</comment>
<gene>
    <name evidence="1" type="ORF">C1H46_003559</name>
</gene>
<reference evidence="1 2" key="1">
    <citation type="journal article" date="2019" name="G3 (Bethesda)">
        <title>Sequencing of a Wild Apple (Malus baccata) Genome Unravels the Differences Between Cultivated and Wild Apple Species Regarding Disease Resistance and Cold Tolerance.</title>
        <authorList>
            <person name="Chen X."/>
        </authorList>
    </citation>
    <scope>NUCLEOTIDE SEQUENCE [LARGE SCALE GENOMIC DNA]</scope>
    <source>
        <strain evidence="2">cv. Shandingzi</strain>
        <tissue evidence="1">Leaves</tissue>
    </source>
</reference>
<proteinExistence type="predicted"/>
<sequence>MKKEDMDETEIDRVINDVVKFQPEEAVPKEALSTLIEQSIPPMQIQESVPIVQEEAMIIVGPSTSVPQLPVQAKEQERNAASVPQLPVLLKDSTIKTRKQQIFYKWLLAPLTGEENGNVKTQNRS</sequence>